<dbReference type="AlphaFoldDB" id="A0A3N4ISL2"/>
<organism evidence="1 2">
    <name type="scientific">Choiromyces venosus 120613-1</name>
    <dbReference type="NCBI Taxonomy" id="1336337"/>
    <lineage>
        <taxon>Eukaryota</taxon>
        <taxon>Fungi</taxon>
        <taxon>Dikarya</taxon>
        <taxon>Ascomycota</taxon>
        <taxon>Pezizomycotina</taxon>
        <taxon>Pezizomycetes</taxon>
        <taxon>Pezizales</taxon>
        <taxon>Tuberaceae</taxon>
        <taxon>Choiromyces</taxon>
    </lineage>
</organism>
<dbReference type="Proteomes" id="UP000276215">
    <property type="component" value="Unassembled WGS sequence"/>
</dbReference>
<dbReference type="EMBL" id="ML120638">
    <property type="protein sequence ID" value="RPA88919.1"/>
    <property type="molecule type" value="Genomic_DNA"/>
</dbReference>
<reference evidence="1 2" key="1">
    <citation type="journal article" date="2018" name="Nat. Ecol. Evol.">
        <title>Pezizomycetes genomes reveal the molecular basis of ectomycorrhizal truffle lifestyle.</title>
        <authorList>
            <person name="Murat C."/>
            <person name="Payen T."/>
            <person name="Noel B."/>
            <person name="Kuo A."/>
            <person name="Morin E."/>
            <person name="Chen J."/>
            <person name="Kohler A."/>
            <person name="Krizsan K."/>
            <person name="Balestrini R."/>
            <person name="Da Silva C."/>
            <person name="Montanini B."/>
            <person name="Hainaut M."/>
            <person name="Levati E."/>
            <person name="Barry K.W."/>
            <person name="Belfiori B."/>
            <person name="Cichocki N."/>
            <person name="Clum A."/>
            <person name="Dockter R.B."/>
            <person name="Fauchery L."/>
            <person name="Guy J."/>
            <person name="Iotti M."/>
            <person name="Le Tacon F."/>
            <person name="Lindquist E.A."/>
            <person name="Lipzen A."/>
            <person name="Malagnac F."/>
            <person name="Mello A."/>
            <person name="Molinier V."/>
            <person name="Miyauchi S."/>
            <person name="Poulain J."/>
            <person name="Riccioni C."/>
            <person name="Rubini A."/>
            <person name="Sitrit Y."/>
            <person name="Splivallo R."/>
            <person name="Traeger S."/>
            <person name="Wang M."/>
            <person name="Zifcakova L."/>
            <person name="Wipf D."/>
            <person name="Zambonelli A."/>
            <person name="Paolocci F."/>
            <person name="Nowrousian M."/>
            <person name="Ottonello S."/>
            <person name="Baldrian P."/>
            <person name="Spatafora J.W."/>
            <person name="Henrissat B."/>
            <person name="Nagy L.G."/>
            <person name="Aury J.M."/>
            <person name="Wincker P."/>
            <person name="Grigoriev I.V."/>
            <person name="Bonfante P."/>
            <person name="Martin F.M."/>
        </authorList>
    </citation>
    <scope>NUCLEOTIDE SEQUENCE [LARGE SCALE GENOMIC DNA]</scope>
    <source>
        <strain evidence="1 2">120613-1</strain>
    </source>
</reference>
<sequence length="82" mass="9236">MITPILPLLTPSSCASHHGFLLHFSYPSPSSSLNDESSDILLTSSVLVNEWCRLIRVVFSPLPHAYSGWPTKEIFYHYDLVC</sequence>
<name>A0A3N4ISL2_9PEZI</name>
<protein>
    <submittedName>
        <fullName evidence="1">Uncharacterized protein</fullName>
    </submittedName>
</protein>
<accession>A0A3N4ISL2</accession>
<evidence type="ECO:0000313" key="2">
    <source>
        <dbReference type="Proteomes" id="UP000276215"/>
    </source>
</evidence>
<keyword evidence="2" id="KW-1185">Reference proteome</keyword>
<evidence type="ECO:0000313" key="1">
    <source>
        <dbReference type="EMBL" id="RPA88919.1"/>
    </source>
</evidence>
<proteinExistence type="predicted"/>
<gene>
    <name evidence="1" type="ORF">L873DRAFT_769076</name>
</gene>